<evidence type="ECO:0000256" key="1">
    <source>
        <dbReference type="SAM" id="MobiDB-lite"/>
    </source>
</evidence>
<evidence type="ECO:0000313" key="2">
    <source>
        <dbReference type="EMBL" id="GAO51814.1"/>
    </source>
</evidence>
<proteinExistence type="predicted"/>
<feature type="compositionally biased region" description="Basic residues" evidence="1">
    <location>
        <begin position="96"/>
        <end position="106"/>
    </location>
</feature>
<sequence>MTFSQEGLPVINRQEVLVPIQCKSESPFPIPTGMSYFRPVPIIFREKERLLEGKIHWLCSVDSRGMQSRRIRYELVEREEERDGELGASIHDQKTRTKCSRCPKSK</sequence>
<reference evidence="2 3" key="3">
    <citation type="journal article" date="2015" name="Genome Announc.">
        <title>Draft Genome Sequence of the Archiascomycetous Yeast Saitoella complicata.</title>
        <authorList>
            <person name="Yamauchi K."/>
            <person name="Kondo S."/>
            <person name="Hamamoto M."/>
            <person name="Takahashi Y."/>
            <person name="Ogura Y."/>
            <person name="Hayashi T."/>
            <person name="Nishida H."/>
        </authorList>
    </citation>
    <scope>NUCLEOTIDE SEQUENCE [LARGE SCALE GENOMIC DNA]</scope>
    <source>
        <strain evidence="2 3">NRRL Y-17804</strain>
    </source>
</reference>
<protein>
    <submittedName>
        <fullName evidence="2">Uncharacterized protein</fullName>
    </submittedName>
</protein>
<reference evidence="2 3" key="2">
    <citation type="journal article" date="2014" name="J. Gen. Appl. Microbiol.">
        <title>The early diverging ascomycetous budding yeast Saitoella complicata has three histone deacetylases belonging to the Clr6, Hos2, and Rpd3 lineages.</title>
        <authorList>
            <person name="Nishida H."/>
            <person name="Matsumoto T."/>
            <person name="Kondo S."/>
            <person name="Hamamoto M."/>
            <person name="Yoshikawa H."/>
        </authorList>
    </citation>
    <scope>NUCLEOTIDE SEQUENCE [LARGE SCALE GENOMIC DNA]</scope>
    <source>
        <strain evidence="2 3">NRRL Y-17804</strain>
    </source>
</reference>
<evidence type="ECO:0000313" key="3">
    <source>
        <dbReference type="Proteomes" id="UP000033140"/>
    </source>
</evidence>
<keyword evidence="3" id="KW-1185">Reference proteome</keyword>
<feature type="compositionally biased region" description="Basic and acidic residues" evidence="1">
    <location>
        <begin position="80"/>
        <end position="95"/>
    </location>
</feature>
<dbReference type="EMBL" id="BACD03000053">
    <property type="protein sequence ID" value="GAO51814.1"/>
    <property type="molecule type" value="Genomic_DNA"/>
</dbReference>
<accession>A0A0E9NPP6</accession>
<organism evidence="2 3">
    <name type="scientific">Saitoella complicata (strain BCRC 22490 / CBS 7301 / JCM 7358 / NBRC 10748 / NRRL Y-17804)</name>
    <dbReference type="NCBI Taxonomy" id="698492"/>
    <lineage>
        <taxon>Eukaryota</taxon>
        <taxon>Fungi</taxon>
        <taxon>Dikarya</taxon>
        <taxon>Ascomycota</taxon>
        <taxon>Taphrinomycotina</taxon>
        <taxon>Taphrinomycotina incertae sedis</taxon>
        <taxon>Saitoella</taxon>
    </lineage>
</organism>
<feature type="region of interest" description="Disordered" evidence="1">
    <location>
        <begin position="80"/>
        <end position="106"/>
    </location>
</feature>
<dbReference type="Proteomes" id="UP000033140">
    <property type="component" value="Unassembled WGS sequence"/>
</dbReference>
<gene>
    <name evidence="2" type="ORF">G7K_5905-t1</name>
</gene>
<name>A0A0E9NPP6_SAICN</name>
<comment type="caution">
    <text evidence="2">The sequence shown here is derived from an EMBL/GenBank/DDBJ whole genome shotgun (WGS) entry which is preliminary data.</text>
</comment>
<reference evidence="2 3" key="1">
    <citation type="journal article" date="2011" name="J. Gen. Appl. Microbiol.">
        <title>Draft genome sequencing of the enigmatic yeast Saitoella complicata.</title>
        <authorList>
            <person name="Nishida H."/>
            <person name="Hamamoto M."/>
            <person name="Sugiyama J."/>
        </authorList>
    </citation>
    <scope>NUCLEOTIDE SEQUENCE [LARGE SCALE GENOMIC DNA]</scope>
    <source>
        <strain evidence="2 3">NRRL Y-17804</strain>
    </source>
</reference>
<dbReference type="AlphaFoldDB" id="A0A0E9NPP6"/>